<evidence type="ECO:0000313" key="2">
    <source>
        <dbReference type="Proteomes" id="UP000229966"/>
    </source>
</evidence>
<protein>
    <submittedName>
        <fullName evidence="1">Uncharacterized protein</fullName>
    </submittedName>
</protein>
<organism evidence="1 2">
    <name type="scientific">Candidatus Berkelbacteria bacterium CG03_land_8_20_14_0_80_40_36</name>
    <dbReference type="NCBI Taxonomy" id="1974509"/>
    <lineage>
        <taxon>Bacteria</taxon>
        <taxon>Candidatus Berkelbacteria</taxon>
    </lineage>
</organism>
<evidence type="ECO:0000313" key="1">
    <source>
        <dbReference type="EMBL" id="PIV25569.1"/>
    </source>
</evidence>
<reference evidence="2" key="1">
    <citation type="submission" date="2017-09" db="EMBL/GenBank/DDBJ databases">
        <title>Depth-based differentiation of microbial function through sediment-hosted aquifers and enrichment of novel symbionts in the deep terrestrial subsurface.</title>
        <authorList>
            <person name="Probst A.J."/>
            <person name="Ladd B."/>
            <person name="Jarett J.K."/>
            <person name="Geller-Mcgrath D.E."/>
            <person name="Sieber C.M.K."/>
            <person name="Emerson J.B."/>
            <person name="Anantharaman K."/>
            <person name="Thomas B.C."/>
            <person name="Malmstrom R."/>
            <person name="Stieglmeier M."/>
            <person name="Klingl A."/>
            <person name="Woyke T."/>
            <person name="Ryan C.M."/>
            <person name="Banfield J.F."/>
        </authorList>
    </citation>
    <scope>NUCLEOTIDE SEQUENCE [LARGE SCALE GENOMIC DNA]</scope>
</reference>
<dbReference type="AlphaFoldDB" id="A0A2M7CIX6"/>
<dbReference type="EMBL" id="PEUM01000022">
    <property type="protein sequence ID" value="PIV25569.1"/>
    <property type="molecule type" value="Genomic_DNA"/>
</dbReference>
<name>A0A2M7CIX6_9BACT</name>
<sequence>MAFSTESKKSGETYYLHSKEVTLRGGRLQRIYYFSRKVDEATALDEIPEGYEIMENSRTGLPMLRRAK</sequence>
<comment type="caution">
    <text evidence="1">The sequence shown here is derived from an EMBL/GenBank/DDBJ whole genome shotgun (WGS) entry which is preliminary data.</text>
</comment>
<gene>
    <name evidence="1" type="ORF">COS38_00815</name>
</gene>
<proteinExistence type="predicted"/>
<dbReference type="Proteomes" id="UP000229966">
    <property type="component" value="Unassembled WGS sequence"/>
</dbReference>
<accession>A0A2M7CIX6</accession>